<dbReference type="GO" id="GO:0000155">
    <property type="term" value="F:phosphorelay sensor kinase activity"/>
    <property type="evidence" value="ECO:0007669"/>
    <property type="project" value="InterPro"/>
</dbReference>
<dbReference type="SUPFAM" id="SSF55785">
    <property type="entry name" value="PYP-like sensor domain (PAS domain)"/>
    <property type="match status" value="1"/>
</dbReference>
<keyword evidence="10" id="KW-1185">Reference proteome</keyword>
<dbReference type="InterPro" id="IPR035965">
    <property type="entry name" value="PAS-like_dom_sf"/>
</dbReference>
<sequence>MQGLGSFQSLRSDSGQLPAKSCIDTGPEAISVKGISAHAYQWLGALKNKTFSLALSTTAFFSFTTLSRAQDSQFSGHIELPFGTVSALDVVQFATFAGAMGAALLTAGWLIRDRSKMVNETAALRAKCAELSMTAQRNEALLNLKDQRIIIWDGYNANSEVVGLLPDDTGAPLDRSLFLAFGRWLRADSVMALEHAIRDLREKAITFDMVVETVNGTLLDVNGRTSGGLAIARFIHLQGVQAECAVLKTENHHLYETLNLLRSLMNRLDQAVWIRDDQGRLEWVNDAYIKAVEAADGIQAVQEGRELFGTQARERMERERMGPSGFRSQLPTVIAGDRHIFDVTEVPGEAGSAGFASNISEIEQVREELQRTLRSHAETLDQLSTAVAIFDPEMKLQFFNQAFSSLWSLDTAFLESRPSNALLFDRLRSDGKLPEQPEWRRWKDSMLSAYRSVEPQEHMWHLPDTRIMRVVANPHPKGGVTWFFENMTEKFELEGRYNTLIRVQGETLDHLAEGVAVFGADGRIRLSNPAFANLWSLPSGMVVEGVHITDITRMTEKRAGSPIWQDFISAVTGFSDVRDGQAGQIELSDGNVLSYALVPLPKGQTMLTFIDVTDTVHVERALKDKNEALEFADQIKNDFVQHVSYELRSPLTNIIGFTELLQTPSFGSLNERQHEYLDHISSSSSVLLTIVNDILDLATVDAGIMELEIDDVDVSAAINEAAERVAERLRDHNIGLAVHIGEDAERFRADANRLRQVLFNLLSNAANYAPEDSDIRLMVEREDDEIVFSVQDEGPGMPREVLDSVFQRFQSHNNGGRKRGAGLGLSIVKSFVELHGGAVHIQTASNSGTTVTCRFPIEARSFRAAAE</sequence>
<feature type="coiled-coil region" evidence="7">
    <location>
        <begin position="359"/>
        <end position="386"/>
    </location>
</feature>
<evidence type="ECO:0000256" key="3">
    <source>
        <dbReference type="ARBA" id="ARBA00022553"/>
    </source>
</evidence>
<gene>
    <name evidence="9" type="ORF">FHS77_001241</name>
</gene>
<dbReference type="PROSITE" id="PS50109">
    <property type="entry name" value="HIS_KIN"/>
    <property type="match status" value="1"/>
</dbReference>
<evidence type="ECO:0000256" key="5">
    <source>
        <dbReference type="ARBA" id="ARBA00022777"/>
    </source>
</evidence>
<evidence type="ECO:0000256" key="2">
    <source>
        <dbReference type="ARBA" id="ARBA00012438"/>
    </source>
</evidence>
<name>A0A841LV10_9HYPH</name>
<dbReference type="SMART" id="SM00387">
    <property type="entry name" value="HATPase_c"/>
    <property type="match status" value="1"/>
</dbReference>
<dbReference type="InterPro" id="IPR005467">
    <property type="entry name" value="His_kinase_dom"/>
</dbReference>
<dbReference type="InterPro" id="IPR036097">
    <property type="entry name" value="HisK_dim/P_sf"/>
</dbReference>
<dbReference type="SUPFAM" id="SSF55874">
    <property type="entry name" value="ATPase domain of HSP90 chaperone/DNA topoisomerase II/histidine kinase"/>
    <property type="match status" value="1"/>
</dbReference>
<organism evidence="9 10">
    <name type="scientific">Paenochrobactrum gallinarii</name>
    <dbReference type="NCBI Taxonomy" id="643673"/>
    <lineage>
        <taxon>Bacteria</taxon>
        <taxon>Pseudomonadati</taxon>
        <taxon>Pseudomonadota</taxon>
        <taxon>Alphaproteobacteria</taxon>
        <taxon>Hyphomicrobiales</taxon>
        <taxon>Brucellaceae</taxon>
        <taxon>Paenochrobactrum</taxon>
    </lineage>
</organism>
<dbReference type="Pfam" id="PF12860">
    <property type="entry name" value="PAS_7"/>
    <property type="match status" value="2"/>
</dbReference>
<proteinExistence type="predicted"/>
<dbReference type="SMART" id="SM00388">
    <property type="entry name" value="HisKA"/>
    <property type="match status" value="1"/>
</dbReference>
<dbReference type="PANTHER" id="PTHR43711">
    <property type="entry name" value="TWO-COMPONENT HISTIDINE KINASE"/>
    <property type="match status" value="1"/>
</dbReference>
<dbReference type="InterPro" id="IPR000014">
    <property type="entry name" value="PAS"/>
</dbReference>
<protein>
    <recommendedName>
        <fullName evidence="2">histidine kinase</fullName>
        <ecNumber evidence="2">2.7.13.3</ecNumber>
    </recommendedName>
</protein>
<dbReference type="InterPro" id="IPR036890">
    <property type="entry name" value="HATPase_C_sf"/>
</dbReference>
<dbReference type="Pfam" id="PF00512">
    <property type="entry name" value="HisKA"/>
    <property type="match status" value="1"/>
</dbReference>
<dbReference type="PRINTS" id="PR00344">
    <property type="entry name" value="BCTRLSENSOR"/>
</dbReference>
<dbReference type="PANTHER" id="PTHR43711:SF26">
    <property type="entry name" value="SENSOR HISTIDINE KINASE RCSC"/>
    <property type="match status" value="1"/>
</dbReference>
<dbReference type="Gene3D" id="1.10.287.130">
    <property type="match status" value="1"/>
</dbReference>
<comment type="catalytic activity">
    <reaction evidence="1">
        <text>ATP + protein L-histidine = ADP + protein N-phospho-L-histidine.</text>
        <dbReference type="EC" id="2.7.13.3"/>
    </reaction>
</comment>
<keyword evidence="7" id="KW-0175">Coiled coil</keyword>
<dbReference type="Gene3D" id="3.30.450.20">
    <property type="entry name" value="PAS domain"/>
    <property type="match status" value="2"/>
</dbReference>
<dbReference type="InterPro" id="IPR004358">
    <property type="entry name" value="Sig_transdc_His_kin-like_C"/>
</dbReference>
<dbReference type="InterPro" id="IPR003594">
    <property type="entry name" value="HATPase_dom"/>
</dbReference>
<dbReference type="InterPro" id="IPR050736">
    <property type="entry name" value="Sensor_HK_Regulatory"/>
</dbReference>
<dbReference type="FunFam" id="3.30.565.10:FF:000006">
    <property type="entry name" value="Sensor histidine kinase WalK"/>
    <property type="match status" value="1"/>
</dbReference>
<accession>A0A841LV10</accession>
<evidence type="ECO:0000256" key="7">
    <source>
        <dbReference type="SAM" id="Coils"/>
    </source>
</evidence>
<evidence type="ECO:0000256" key="1">
    <source>
        <dbReference type="ARBA" id="ARBA00000085"/>
    </source>
</evidence>
<comment type="caution">
    <text evidence="9">The sequence shown here is derived from an EMBL/GenBank/DDBJ whole genome shotgun (WGS) entry which is preliminary data.</text>
</comment>
<dbReference type="CDD" id="cd00082">
    <property type="entry name" value="HisKA"/>
    <property type="match status" value="1"/>
</dbReference>
<evidence type="ECO:0000256" key="6">
    <source>
        <dbReference type="ARBA" id="ARBA00023012"/>
    </source>
</evidence>
<keyword evidence="6" id="KW-0902">Two-component regulatory system</keyword>
<feature type="domain" description="Histidine kinase" evidence="8">
    <location>
        <begin position="642"/>
        <end position="859"/>
    </location>
</feature>
<dbReference type="EC" id="2.7.13.3" evidence="2"/>
<keyword evidence="3" id="KW-0597">Phosphoprotein</keyword>
<dbReference type="Pfam" id="PF13188">
    <property type="entry name" value="PAS_8"/>
    <property type="match status" value="1"/>
</dbReference>
<dbReference type="AlphaFoldDB" id="A0A841LV10"/>
<dbReference type="RefSeq" id="WP_184221356.1">
    <property type="nucleotide sequence ID" value="NZ_JACIIU010000004.1"/>
</dbReference>
<dbReference type="InterPro" id="IPR003661">
    <property type="entry name" value="HisK_dim/P_dom"/>
</dbReference>
<dbReference type="Pfam" id="PF02518">
    <property type="entry name" value="HATPase_c"/>
    <property type="match status" value="1"/>
</dbReference>
<reference evidence="9 10" key="1">
    <citation type="submission" date="2020-08" db="EMBL/GenBank/DDBJ databases">
        <title>Genomic Encyclopedia of Type Strains, Phase IV (KMG-IV): sequencing the most valuable type-strain genomes for metagenomic binning, comparative biology and taxonomic classification.</title>
        <authorList>
            <person name="Goeker M."/>
        </authorList>
    </citation>
    <scope>NUCLEOTIDE SEQUENCE [LARGE SCALE GENOMIC DNA]</scope>
    <source>
        <strain evidence="9 10">DSM 22336</strain>
    </source>
</reference>
<evidence type="ECO:0000313" key="9">
    <source>
        <dbReference type="EMBL" id="MBB6260700.1"/>
    </source>
</evidence>
<evidence type="ECO:0000256" key="4">
    <source>
        <dbReference type="ARBA" id="ARBA00022679"/>
    </source>
</evidence>
<dbReference type="Proteomes" id="UP000555393">
    <property type="component" value="Unassembled WGS sequence"/>
</dbReference>
<dbReference type="CDD" id="cd00075">
    <property type="entry name" value="HATPase"/>
    <property type="match status" value="1"/>
</dbReference>
<evidence type="ECO:0000259" key="8">
    <source>
        <dbReference type="PROSITE" id="PS50109"/>
    </source>
</evidence>
<dbReference type="Gene3D" id="3.30.565.10">
    <property type="entry name" value="Histidine kinase-like ATPase, C-terminal domain"/>
    <property type="match status" value="1"/>
</dbReference>
<keyword evidence="4" id="KW-0808">Transferase</keyword>
<dbReference type="SUPFAM" id="SSF47384">
    <property type="entry name" value="Homodimeric domain of signal transducing histidine kinase"/>
    <property type="match status" value="1"/>
</dbReference>
<keyword evidence="5 9" id="KW-0418">Kinase</keyword>
<evidence type="ECO:0000313" key="10">
    <source>
        <dbReference type="Proteomes" id="UP000555393"/>
    </source>
</evidence>
<dbReference type="EMBL" id="JACIIU010000004">
    <property type="protein sequence ID" value="MBB6260700.1"/>
    <property type="molecule type" value="Genomic_DNA"/>
</dbReference>